<protein>
    <submittedName>
        <fullName evidence="2">Uncharacterized protein</fullName>
    </submittedName>
</protein>
<feature type="region of interest" description="Disordered" evidence="1">
    <location>
        <begin position="104"/>
        <end position="200"/>
    </location>
</feature>
<feature type="compositionally biased region" description="Basic and acidic residues" evidence="1">
    <location>
        <begin position="16"/>
        <end position="39"/>
    </location>
</feature>
<dbReference type="AlphaFoldDB" id="A0AB34J2D1"/>
<proteinExistence type="predicted"/>
<dbReference type="Proteomes" id="UP001515480">
    <property type="component" value="Unassembled WGS sequence"/>
</dbReference>
<feature type="compositionally biased region" description="Low complexity" evidence="1">
    <location>
        <begin position="129"/>
        <end position="144"/>
    </location>
</feature>
<feature type="region of interest" description="Disordered" evidence="1">
    <location>
        <begin position="221"/>
        <end position="242"/>
    </location>
</feature>
<feature type="compositionally biased region" description="Low complexity" evidence="1">
    <location>
        <begin position="187"/>
        <end position="196"/>
    </location>
</feature>
<name>A0AB34J2D1_PRYPA</name>
<gene>
    <name evidence="2" type="ORF">AB1Y20_007003</name>
</gene>
<sequence length="317" mass="33308">MMSSQPRWGPGAMSDLMKEAHDGAMGHRIGRGDIQDALRKRSRRAPHGSKGCQSGALSSSPPPADASSRRPPAGREGEADPPRLLAISADDWEAFHFLSSVPPKARHVAAPAPAPPPPPPPRAEPPRPATTAPRSRSPPATASSQPHRRTASAGAPPALAPPRPATAAPAPPRPTTAAGAARRRGRGAAARAPAARQPFESVSRRLTIALEQRSCPRLMSPCLGVRERGGTPPPAVARGESEEVEMEIARSLSKLMATSSAPAPDVLCRVVRRLLSDQLSQQQAETSRKAGGARASMRKEEGGFPCMRGYASSRGYL</sequence>
<evidence type="ECO:0000313" key="3">
    <source>
        <dbReference type="Proteomes" id="UP001515480"/>
    </source>
</evidence>
<feature type="compositionally biased region" description="Pro residues" evidence="1">
    <location>
        <begin position="158"/>
        <end position="174"/>
    </location>
</feature>
<dbReference type="EMBL" id="JBGBPQ010000015">
    <property type="protein sequence ID" value="KAL1510711.1"/>
    <property type="molecule type" value="Genomic_DNA"/>
</dbReference>
<keyword evidence="3" id="KW-1185">Reference proteome</keyword>
<feature type="region of interest" description="Disordered" evidence="1">
    <location>
        <begin position="278"/>
        <end position="299"/>
    </location>
</feature>
<feature type="region of interest" description="Disordered" evidence="1">
    <location>
        <begin position="1"/>
        <end position="87"/>
    </location>
</feature>
<evidence type="ECO:0000256" key="1">
    <source>
        <dbReference type="SAM" id="MobiDB-lite"/>
    </source>
</evidence>
<feature type="compositionally biased region" description="Pro residues" evidence="1">
    <location>
        <begin position="112"/>
        <end position="128"/>
    </location>
</feature>
<comment type="caution">
    <text evidence="2">The sequence shown here is derived from an EMBL/GenBank/DDBJ whole genome shotgun (WGS) entry which is preliminary data.</text>
</comment>
<accession>A0AB34J2D1</accession>
<organism evidence="2 3">
    <name type="scientific">Prymnesium parvum</name>
    <name type="common">Toxic golden alga</name>
    <dbReference type="NCBI Taxonomy" id="97485"/>
    <lineage>
        <taxon>Eukaryota</taxon>
        <taxon>Haptista</taxon>
        <taxon>Haptophyta</taxon>
        <taxon>Prymnesiophyceae</taxon>
        <taxon>Prymnesiales</taxon>
        <taxon>Prymnesiaceae</taxon>
        <taxon>Prymnesium</taxon>
    </lineage>
</organism>
<reference evidence="2 3" key="1">
    <citation type="journal article" date="2024" name="Science">
        <title>Giant polyketide synthase enzymes in the biosynthesis of giant marine polyether toxins.</title>
        <authorList>
            <person name="Fallon T.R."/>
            <person name="Shende V.V."/>
            <person name="Wierzbicki I.H."/>
            <person name="Pendleton A.L."/>
            <person name="Watervoot N.F."/>
            <person name="Auber R.P."/>
            <person name="Gonzalez D.J."/>
            <person name="Wisecaver J.H."/>
            <person name="Moore B.S."/>
        </authorList>
    </citation>
    <scope>NUCLEOTIDE SEQUENCE [LARGE SCALE GENOMIC DNA]</scope>
    <source>
        <strain evidence="2 3">12B1</strain>
    </source>
</reference>
<evidence type="ECO:0000313" key="2">
    <source>
        <dbReference type="EMBL" id="KAL1510711.1"/>
    </source>
</evidence>